<keyword evidence="1" id="KW-0812">Transmembrane</keyword>
<dbReference type="Proteomes" id="UP001430953">
    <property type="component" value="Unassembled WGS sequence"/>
</dbReference>
<dbReference type="AlphaFoldDB" id="A0AAW2FGQ3"/>
<protein>
    <submittedName>
        <fullName evidence="2">Uncharacterized protein</fullName>
    </submittedName>
</protein>
<organism evidence="2 3">
    <name type="scientific">Cardiocondyla obscurior</name>
    <dbReference type="NCBI Taxonomy" id="286306"/>
    <lineage>
        <taxon>Eukaryota</taxon>
        <taxon>Metazoa</taxon>
        <taxon>Ecdysozoa</taxon>
        <taxon>Arthropoda</taxon>
        <taxon>Hexapoda</taxon>
        <taxon>Insecta</taxon>
        <taxon>Pterygota</taxon>
        <taxon>Neoptera</taxon>
        <taxon>Endopterygota</taxon>
        <taxon>Hymenoptera</taxon>
        <taxon>Apocrita</taxon>
        <taxon>Aculeata</taxon>
        <taxon>Formicoidea</taxon>
        <taxon>Formicidae</taxon>
        <taxon>Myrmicinae</taxon>
        <taxon>Cardiocondyla</taxon>
    </lineage>
</organism>
<evidence type="ECO:0000313" key="3">
    <source>
        <dbReference type="Proteomes" id="UP001430953"/>
    </source>
</evidence>
<name>A0AAW2FGQ3_9HYME</name>
<comment type="caution">
    <text evidence="2">The sequence shown here is derived from an EMBL/GenBank/DDBJ whole genome shotgun (WGS) entry which is preliminary data.</text>
</comment>
<keyword evidence="1" id="KW-1133">Transmembrane helix</keyword>
<sequence length="165" mass="19184">MITKSHLAETDSVYTVSNFIAISSVLAVIRSVFYFWHIVRDISLNRTRCHVCKFFLIIYKIIFHHSYHYSFFCRERSSRIAVHSCAHSVSPTAICIRVQYNFRGISELYKRQTRRRLYAVMLAQNSSSCKKEPQYDADGFIMSLGTYADSTLKKIAVIVLKNPRI</sequence>
<gene>
    <name evidence="2" type="ORF">PUN28_010596</name>
</gene>
<proteinExistence type="predicted"/>
<accession>A0AAW2FGQ3</accession>
<dbReference type="EMBL" id="JADYXP020000010">
    <property type="protein sequence ID" value="KAL0115116.1"/>
    <property type="molecule type" value="Genomic_DNA"/>
</dbReference>
<reference evidence="2 3" key="1">
    <citation type="submission" date="2023-03" db="EMBL/GenBank/DDBJ databases">
        <title>High recombination rates correlate with genetic variation in Cardiocondyla obscurior ants.</title>
        <authorList>
            <person name="Errbii M."/>
        </authorList>
    </citation>
    <scope>NUCLEOTIDE SEQUENCE [LARGE SCALE GENOMIC DNA]</scope>
    <source>
        <strain evidence="2">Alpha-2009</strain>
        <tissue evidence="2">Whole body</tissue>
    </source>
</reference>
<feature type="transmembrane region" description="Helical" evidence="1">
    <location>
        <begin position="20"/>
        <end position="39"/>
    </location>
</feature>
<evidence type="ECO:0000256" key="1">
    <source>
        <dbReference type="SAM" id="Phobius"/>
    </source>
</evidence>
<evidence type="ECO:0000313" key="2">
    <source>
        <dbReference type="EMBL" id="KAL0115116.1"/>
    </source>
</evidence>
<keyword evidence="1" id="KW-0472">Membrane</keyword>
<keyword evidence="3" id="KW-1185">Reference proteome</keyword>